<keyword evidence="1" id="KW-0812">Transmembrane</keyword>
<organism evidence="2 3">
    <name type="scientific">Mobilicoccus caccae</name>
    <dbReference type="NCBI Taxonomy" id="1859295"/>
    <lineage>
        <taxon>Bacteria</taxon>
        <taxon>Bacillati</taxon>
        <taxon>Actinomycetota</taxon>
        <taxon>Actinomycetes</taxon>
        <taxon>Micrococcales</taxon>
        <taxon>Dermatophilaceae</taxon>
        <taxon>Mobilicoccus</taxon>
    </lineage>
</organism>
<feature type="transmembrane region" description="Helical" evidence="1">
    <location>
        <begin position="32"/>
        <end position="56"/>
    </location>
</feature>
<sequence length="124" mass="13083">MLDVIVAAMWVTTAMGVVLLLGAVVGRLPRPVTLAALGIGEAATLVAVVADVVWLIQGHPSPGLITHISYLLTTPLIIPAGFALTYKKFDRWGLLIVAVATLIAAIMVVRQLQTLGIPFGYLNV</sequence>
<gene>
    <name evidence="2" type="ORF">GCM10025883_42540</name>
</gene>
<accession>A0ABQ6IZR3</accession>
<keyword evidence="1" id="KW-0472">Membrane</keyword>
<feature type="transmembrane region" description="Helical" evidence="1">
    <location>
        <begin position="68"/>
        <end position="86"/>
    </location>
</feature>
<protein>
    <submittedName>
        <fullName evidence="2">Uncharacterized protein</fullName>
    </submittedName>
</protein>
<feature type="transmembrane region" description="Helical" evidence="1">
    <location>
        <begin position="6"/>
        <end position="25"/>
    </location>
</feature>
<keyword evidence="3" id="KW-1185">Reference proteome</keyword>
<dbReference type="RefSeq" id="WP_284305650.1">
    <property type="nucleotide sequence ID" value="NZ_BSUO01000001.1"/>
</dbReference>
<keyword evidence="1" id="KW-1133">Transmembrane helix</keyword>
<dbReference type="EMBL" id="BSUO01000001">
    <property type="protein sequence ID" value="GMA42209.1"/>
    <property type="molecule type" value="Genomic_DNA"/>
</dbReference>
<reference evidence="3" key="1">
    <citation type="journal article" date="2019" name="Int. J. Syst. Evol. Microbiol.">
        <title>The Global Catalogue of Microorganisms (GCM) 10K type strain sequencing project: providing services to taxonomists for standard genome sequencing and annotation.</title>
        <authorList>
            <consortium name="The Broad Institute Genomics Platform"/>
            <consortium name="The Broad Institute Genome Sequencing Center for Infectious Disease"/>
            <person name="Wu L."/>
            <person name="Ma J."/>
        </authorList>
    </citation>
    <scope>NUCLEOTIDE SEQUENCE [LARGE SCALE GENOMIC DNA]</scope>
    <source>
        <strain evidence="3">NBRC 113072</strain>
    </source>
</reference>
<name>A0ABQ6IZR3_9MICO</name>
<proteinExistence type="predicted"/>
<evidence type="ECO:0000313" key="2">
    <source>
        <dbReference type="EMBL" id="GMA42209.1"/>
    </source>
</evidence>
<feature type="transmembrane region" description="Helical" evidence="1">
    <location>
        <begin position="93"/>
        <end position="112"/>
    </location>
</feature>
<comment type="caution">
    <text evidence="2">The sequence shown here is derived from an EMBL/GenBank/DDBJ whole genome shotgun (WGS) entry which is preliminary data.</text>
</comment>
<dbReference type="Proteomes" id="UP001157126">
    <property type="component" value="Unassembled WGS sequence"/>
</dbReference>
<evidence type="ECO:0000313" key="3">
    <source>
        <dbReference type="Proteomes" id="UP001157126"/>
    </source>
</evidence>
<evidence type="ECO:0000256" key="1">
    <source>
        <dbReference type="SAM" id="Phobius"/>
    </source>
</evidence>